<dbReference type="PANTHER" id="PTHR22997:SF0">
    <property type="entry name" value="PIH1 DOMAIN-CONTAINING PROTEIN 1"/>
    <property type="match status" value="1"/>
</dbReference>
<comment type="function">
    <text evidence="3">Involved in the assembly of C/D box small nucleolar ribonucleoprotein (snoRNP) particles. Recruits the SWI/SNF complex to the core promoter of rRNA genes and enhances pre-rRNA transcription. Mediates interaction of TELO2 with the R2TP complex which is necessary for the stability of MTOR and SMG1. Positively regulates the assembly and activity of the mTORC1 complex.</text>
</comment>
<feature type="region of interest" description="Disordered" evidence="4">
    <location>
        <begin position="274"/>
        <end position="300"/>
    </location>
</feature>
<dbReference type="GO" id="GO:0005737">
    <property type="term" value="C:cytoplasm"/>
    <property type="evidence" value="ECO:0007669"/>
    <property type="project" value="TreeGrafter"/>
</dbReference>
<evidence type="ECO:0000256" key="3">
    <source>
        <dbReference type="ARBA" id="ARBA00046233"/>
    </source>
</evidence>
<dbReference type="GO" id="GO:0097255">
    <property type="term" value="C:R2TP complex"/>
    <property type="evidence" value="ECO:0007669"/>
    <property type="project" value="TreeGrafter"/>
</dbReference>
<evidence type="ECO:0000256" key="2">
    <source>
        <dbReference type="ARBA" id="ARBA00040540"/>
    </source>
</evidence>
<evidence type="ECO:0000256" key="1">
    <source>
        <dbReference type="ARBA" id="ARBA00008511"/>
    </source>
</evidence>
<feature type="compositionally biased region" description="Polar residues" evidence="4">
    <location>
        <begin position="282"/>
        <end position="300"/>
    </location>
</feature>
<dbReference type="InterPro" id="IPR041442">
    <property type="entry name" value="PIH1D1/2/3_CS-like"/>
</dbReference>
<comment type="caution">
    <text evidence="7">The sequence shown here is derived from an EMBL/GenBank/DDBJ whole genome shotgun (WGS) entry which is preliminary data.</text>
</comment>
<proteinExistence type="inferred from homology"/>
<dbReference type="PANTHER" id="PTHR22997">
    <property type="entry name" value="PIH1 DOMAIN-CONTAINING PROTEIN 1"/>
    <property type="match status" value="1"/>
</dbReference>
<dbReference type="AlphaFoldDB" id="A0A8S1CIT5"/>
<reference evidence="7 8" key="1">
    <citation type="submission" date="2020-04" db="EMBL/GenBank/DDBJ databases">
        <authorList>
            <person name="Alioto T."/>
            <person name="Alioto T."/>
            <person name="Gomez Garrido J."/>
        </authorList>
    </citation>
    <scope>NUCLEOTIDE SEQUENCE [LARGE SCALE GENOMIC DNA]</scope>
</reference>
<dbReference type="OrthoDB" id="5135119at2759"/>
<accession>A0A8S1CIT5</accession>
<dbReference type="Pfam" id="PF08190">
    <property type="entry name" value="PIH1"/>
    <property type="match status" value="1"/>
</dbReference>
<dbReference type="GO" id="GO:0000492">
    <property type="term" value="P:box C/D snoRNP assembly"/>
    <property type="evidence" value="ECO:0007669"/>
    <property type="project" value="TreeGrafter"/>
</dbReference>
<gene>
    <name evidence="7" type="ORF">CLODIP_2_CD01170</name>
</gene>
<dbReference type="InterPro" id="IPR012981">
    <property type="entry name" value="PIH1_N"/>
</dbReference>
<dbReference type="InterPro" id="IPR050734">
    <property type="entry name" value="PIH1/Kintoun_subfamily"/>
</dbReference>
<evidence type="ECO:0000313" key="8">
    <source>
        <dbReference type="Proteomes" id="UP000494165"/>
    </source>
</evidence>
<evidence type="ECO:0000259" key="6">
    <source>
        <dbReference type="Pfam" id="PF18201"/>
    </source>
</evidence>
<dbReference type="GO" id="GO:1990904">
    <property type="term" value="C:ribonucleoprotein complex"/>
    <property type="evidence" value="ECO:0007669"/>
    <property type="project" value="TreeGrafter"/>
</dbReference>
<dbReference type="Proteomes" id="UP000494165">
    <property type="component" value="Unassembled WGS sequence"/>
</dbReference>
<feature type="domain" description="PIH1D1/2/3 CS-like" evidence="6">
    <location>
        <begin position="165"/>
        <end position="232"/>
    </location>
</feature>
<keyword evidence="8" id="KW-1185">Reference proteome</keyword>
<dbReference type="EMBL" id="CADEPI010000031">
    <property type="protein sequence ID" value="CAB3367512.1"/>
    <property type="molecule type" value="Genomic_DNA"/>
</dbReference>
<dbReference type="Pfam" id="PF18201">
    <property type="entry name" value="PIH1_CS"/>
    <property type="match status" value="1"/>
</dbReference>
<comment type="similarity">
    <text evidence="1">Belongs to the PIH1 family.</text>
</comment>
<name>A0A8S1CIT5_9INSE</name>
<protein>
    <recommendedName>
        <fullName evidence="2">PIH1 domain-containing protein 1</fullName>
    </recommendedName>
</protein>
<sequence>MYLQFGVAGICVKARATSGEKVFLNLCTSEFIPQTKDVSEIDLAKILNSEDPSSFRVPMSLGEGRFEKDKSGKQCQVFDIAIHPKTLQKLEDCELFRQFLLTASMEGIQNKYNAKLQIGDVTILSKRKSLGTPKSQRIRANDLKPRPKVPKYKIRGEPAKGKLLKMVAELNLPDVSSAEELTLDVGEDRILMQAHKTNYKLDVYLPHLIDQDKVSAQFNKDSKILLLNMPVKRVSTVQEIATREFAEYELKRSLVSHIEIPVKVSSPTTGIFKRSSSRVAGDQNNRHPTISVSRNRTATD</sequence>
<evidence type="ECO:0000259" key="5">
    <source>
        <dbReference type="Pfam" id="PF08190"/>
    </source>
</evidence>
<evidence type="ECO:0000256" key="4">
    <source>
        <dbReference type="SAM" id="MobiDB-lite"/>
    </source>
</evidence>
<dbReference type="GO" id="GO:0006364">
    <property type="term" value="P:rRNA processing"/>
    <property type="evidence" value="ECO:0007669"/>
    <property type="project" value="TreeGrafter"/>
</dbReference>
<organism evidence="7 8">
    <name type="scientific">Cloeon dipterum</name>
    <dbReference type="NCBI Taxonomy" id="197152"/>
    <lineage>
        <taxon>Eukaryota</taxon>
        <taxon>Metazoa</taxon>
        <taxon>Ecdysozoa</taxon>
        <taxon>Arthropoda</taxon>
        <taxon>Hexapoda</taxon>
        <taxon>Insecta</taxon>
        <taxon>Pterygota</taxon>
        <taxon>Palaeoptera</taxon>
        <taxon>Ephemeroptera</taxon>
        <taxon>Pisciforma</taxon>
        <taxon>Baetidae</taxon>
        <taxon>Cloeon</taxon>
    </lineage>
</organism>
<evidence type="ECO:0000313" key="7">
    <source>
        <dbReference type="EMBL" id="CAB3367512.1"/>
    </source>
</evidence>
<feature type="domain" description="PIH1 N-terminal" evidence="5">
    <location>
        <begin position="8"/>
        <end position="142"/>
    </location>
</feature>